<keyword evidence="6" id="KW-0805">Transcription regulation</keyword>
<dbReference type="Gene3D" id="3.30.160.60">
    <property type="entry name" value="Classic Zinc Finger"/>
    <property type="match status" value="9"/>
</dbReference>
<feature type="compositionally biased region" description="Basic and acidic residues" evidence="11">
    <location>
        <begin position="483"/>
        <end position="502"/>
    </location>
</feature>
<evidence type="ECO:0000256" key="6">
    <source>
        <dbReference type="ARBA" id="ARBA00023015"/>
    </source>
</evidence>
<feature type="compositionally biased region" description="Low complexity" evidence="11">
    <location>
        <begin position="791"/>
        <end position="822"/>
    </location>
</feature>
<feature type="region of interest" description="Disordered" evidence="11">
    <location>
        <begin position="183"/>
        <end position="235"/>
    </location>
</feature>
<dbReference type="InterPro" id="IPR051565">
    <property type="entry name" value="Sal_C2H2-zinc-finger"/>
</dbReference>
<comment type="similarity">
    <text evidence="9">Belongs to the sal C2H2-type zinc-finger protein family.</text>
</comment>
<keyword evidence="2" id="KW-0479">Metal-binding</keyword>
<evidence type="ECO:0000259" key="12">
    <source>
        <dbReference type="PROSITE" id="PS50157"/>
    </source>
</evidence>
<feature type="non-terminal residue" evidence="13">
    <location>
        <position position="1094"/>
    </location>
</feature>
<keyword evidence="5" id="KW-0862">Zinc</keyword>
<reference evidence="13" key="1">
    <citation type="submission" date="2022-11" db="EMBL/GenBank/DDBJ databases">
        <title>Centuries of genome instability and evolution in soft-shell clam transmissible cancer (bioRxiv).</title>
        <authorList>
            <person name="Hart S.F.M."/>
            <person name="Yonemitsu M.A."/>
            <person name="Giersch R.M."/>
            <person name="Beal B.F."/>
            <person name="Arriagada G."/>
            <person name="Davis B.W."/>
            <person name="Ostrander E.A."/>
            <person name="Goff S.P."/>
            <person name="Metzger M.J."/>
        </authorList>
    </citation>
    <scope>NUCLEOTIDE SEQUENCE</scope>
    <source>
        <strain evidence="13">MELC-2E11</strain>
        <tissue evidence="13">Siphon/mantle</tissue>
    </source>
</reference>
<evidence type="ECO:0000256" key="10">
    <source>
        <dbReference type="PROSITE-ProRule" id="PRU00042"/>
    </source>
</evidence>
<dbReference type="Pfam" id="PF00096">
    <property type="entry name" value="zf-C2H2"/>
    <property type="match status" value="6"/>
</dbReference>
<dbReference type="PANTHER" id="PTHR23233:SF84">
    <property type="entry name" value="FI23031P1"/>
    <property type="match status" value="1"/>
</dbReference>
<feature type="domain" description="C2H2-type" evidence="12">
    <location>
        <begin position="858"/>
        <end position="885"/>
    </location>
</feature>
<evidence type="ECO:0000256" key="7">
    <source>
        <dbReference type="ARBA" id="ARBA00023163"/>
    </source>
</evidence>
<feature type="region of interest" description="Disordered" evidence="11">
    <location>
        <begin position="483"/>
        <end position="591"/>
    </location>
</feature>
<dbReference type="Pfam" id="PF12874">
    <property type="entry name" value="zf-met"/>
    <property type="match status" value="2"/>
</dbReference>
<feature type="compositionally biased region" description="Low complexity" evidence="11">
    <location>
        <begin position="1017"/>
        <end position="1045"/>
    </location>
</feature>
<dbReference type="PROSITE" id="PS50157">
    <property type="entry name" value="ZINC_FINGER_C2H2_2"/>
    <property type="match status" value="10"/>
</dbReference>
<feature type="region of interest" description="Disordered" evidence="11">
    <location>
        <begin position="980"/>
        <end position="1045"/>
    </location>
</feature>
<feature type="compositionally biased region" description="Low complexity" evidence="11">
    <location>
        <begin position="563"/>
        <end position="577"/>
    </location>
</feature>
<feature type="region of interest" description="Disordered" evidence="11">
    <location>
        <begin position="749"/>
        <end position="850"/>
    </location>
</feature>
<evidence type="ECO:0000256" key="2">
    <source>
        <dbReference type="ARBA" id="ARBA00022723"/>
    </source>
</evidence>
<dbReference type="SMART" id="SM00355">
    <property type="entry name" value="ZnF_C2H2"/>
    <property type="match status" value="10"/>
</dbReference>
<keyword evidence="4 10" id="KW-0863">Zinc-finger</keyword>
<dbReference type="PANTHER" id="PTHR23233">
    <property type="entry name" value="SAL-LIKE PROTEIN"/>
    <property type="match status" value="1"/>
</dbReference>
<sequence>VLFTGSGDGEGQNYSTSNDDPFFKHKCRLCGKVFGSDSALQIHIRSHTAAIHVHEALVLGGILRPRPPFPANDGTLWTSEKPFQCNICGGRFSTRGNLKVHFTRHKAEFPNVEMNPNPVPEHMDKGPLPMLGAPFHPTGLSPFANPAFMMPGLMNGFMFPPPHLGARPPMPGSDMMSKHGLLMEDRRPRSPSPKRERLEKSDRIQDREPSSKKDVSPVRPVHEPLSRRSPDEKERHRIAASISAAMSLHYSGPSPGLPMTSVPLVSTYPVMSSLQSQPPFAPHRAPVITSSAMSNGGDPFRNTILPSSILDNDDNLEQFMEIDKSECGKLQQLVDNIEHKLTDPNQCVICHRVLSCKSALQMHYRIHTGERPFKCKICGRSFTTKGNLKTHMGVHRAKPPLRMMHQCPVCHKQFTNLLVLQQHIRSHTGMAGLQALPGLSHLGMYATRPTLEEHMAMSAAGPLNMKRHYHDYDKELDLSKKPRLDSEDVKLHESRHLEKNGDEEGDISSDDQQDDMDDEANKLAAVEAQKEGLRGDGSERSSPSDSFTADRMKAEPKSSQPAGSKLPLGGPLSSSPKYLQEDSNQGGDGGFKTYSTSLAALEERVRQIDSTMARNPLSQFHAAPFLLAPSYTGDGTVSPKSDVGSDEGRKSLTGDGIGSNYLLGAIDSQAIDASTKSTTCNVCYKTFACKSALDIHYRSHTRERPYKCELCDKSFTTRGNMRQHLLTHDLNNDGSDNVDCESNNNNCCTPNQNDTDSEDDGDMSQGSVKSESHNGDQSESLSQVKPKKDNTLNSSSSSNVSPVVDTSKSSSSVSYHGNSTTSQSPSALSQRSQAYTTPPDHSLSSQSPFVSKTPTVKHQCLVCQKGFSSASALQIHIRTHTGDKPFKCSVCGKAFTTKGNLKVHMGTHMWNNSPSRRGRRMSIEPPFMLAHKENPYLPPGFPPRPDFYPFQFPPFMNGLPTPPKSLSEMSMIPGMAARQTLKSELSSPPNEERRKSETSLVHDDKPRYAESGELDLSMKSTGSSGSRSSEKTSPSSIDSNSSGGMVSPPHMSLGWGWKASCHLCSRSFPTPAALEHHLRNMHMTGSRLPKVEAS</sequence>
<keyword evidence="3" id="KW-0677">Repeat</keyword>
<evidence type="ECO:0000256" key="3">
    <source>
        <dbReference type="ARBA" id="ARBA00022737"/>
    </source>
</evidence>
<evidence type="ECO:0000256" key="1">
    <source>
        <dbReference type="ARBA" id="ARBA00004123"/>
    </source>
</evidence>
<feature type="compositionally biased region" description="Polar residues" evidence="11">
    <location>
        <begin position="980"/>
        <end position="989"/>
    </location>
</feature>
<evidence type="ECO:0000256" key="9">
    <source>
        <dbReference type="ARBA" id="ARBA00038474"/>
    </source>
</evidence>
<dbReference type="Pfam" id="PF13894">
    <property type="entry name" value="zf-C2H2_4"/>
    <property type="match status" value="1"/>
</dbReference>
<gene>
    <name evidence="13" type="ORF">MAR_027511</name>
</gene>
<comment type="subcellular location">
    <subcellularLocation>
        <location evidence="1">Nucleus</location>
    </subcellularLocation>
</comment>
<feature type="domain" description="C2H2-type" evidence="12">
    <location>
        <begin position="405"/>
        <end position="432"/>
    </location>
</feature>
<keyword evidence="14" id="KW-1185">Reference proteome</keyword>
<accession>A0ABY7F1V4</accession>
<proteinExistence type="inferred from homology"/>
<keyword evidence="8" id="KW-0539">Nucleus</keyword>
<dbReference type="EMBL" id="CP111019">
    <property type="protein sequence ID" value="WAR13331.1"/>
    <property type="molecule type" value="Genomic_DNA"/>
</dbReference>
<evidence type="ECO:0000313" key="13">
    <source>
        <dbReference type="EMBL" id="WAR13331.1"/>
    </source>
</evidence>
<feature type="compositionally biased region" description="Basic and acidic residues" evidence="11">
    <location>
        <begin position="990"/>
        <end position="1010"/>
    </location>
</feature>
<name>A0ABY7F1V4_MYAAR</name>
<organism evidence="13 14">
    <name type="scientific">Mya arenaria</name>
    <name type="common">Soft-shell clam</name>
    <dbReference type="NCBI Taxonomy" id="6604"/>
    <lineage>
        <taxon>Eukaryota</taxon>
        <taxon>Metazoa</taxon>
        <taxon>Spiralia</taxon>
        <taxon>Lophotrochozoa</taxon>
        <taxon>Mollusca</taxon>
        <taxon>Bivalvia</taxon>
        <taxon>Autobranchia</taxon>
        <taxon>Heteroconchia</taxon>
        <taxon>Euheterodonta</taxon>
        <taxon>Imparidentia</taxon>
        <taxon>Neoheterodontei</taxon>
        <taxon>Myida</taxon>
        <taxon>Myoidea</taxon>
        <taxon>Myidae</taxon>
        <taxon>Mya</taxon>
    </lineage>
</organism>
<dbReference type="SUPFAM" id="SSF57667">
    <property type="entry name" value="beta-beta-alpha zinc fingers"/>
    <property type="match status" value="5"/>
</dbReference>
<feature type="domain" description="C2H2-type" evidence="12">
    <location>
        <begin position="83"/>
        <end position="110"/>
    </location>
</feature>
<evidence type="ECO:0000256" key="11">
    <source>
        <dbReference type="SAM" id="MobiDB-lite"/>
    </source>
</evidence>
<evidence type="ECO:0000256" key="8">
    <source>
        <dbReference type="ARBA" id="ARBA00023242"/>
    </source>
</evidence>
<feature type="domain" description="C2H2-type" evidence="12">
    <location>
        <begin position="345"/>
        <end position="372"/>
    </location>
</feature>
<feature type="compositionally biased region" description="Polar residues" evidence="11">
    <location>
        <begin position="823"/>
        <end position="836"/>
    </location>
</feature>
<feature type="domain" description="C2H2-type" evidence="12">
    <location>
        <begin position="678"/>
        <end position="705"/>
    </location>
</feature>
<feature type="compositionally biased region" description="Acidic residues" evidence="11">
    <location>
        <begin position="503"/>
        <end position="518"/>
    </location>
</feature>
<keyword evidence="7" id="KW-0804">Transcription</keyword>
<feature type="domain" description="C2H2-type" evidence="12">
    <location>
        <begin position="25"/>
        <end position="48"/>
    </location>
</feature>
<dbReference type="InterPro" id="IPR036236">
    <property type="entry name" value="Znf_C2H2_sf"/>
</dbReference>
<feature type="compositionally biased region" description="Basic and acidic residues" evidence="11">
    <location>
        <begin position="528"/>
        <end position="539"/>
    </location>
</feature>
<feature type="domain" description="C2H2-type" evidence="12">
    <location>
        <begin position="706"/>
        <end position="733"/>
    </location>
</feature>
<protein>
    <submittedName>
        <fullName evidence="13">SALL1-like protein</fullName>
    </submittedName>
</protein>
<evidence type="ECO:0000256" key="5">
    <source>
        <dbReference type="ARBA" id="ARBA00022833"/>
    </source>
</evidence>
<dbReference type="PROSITE" id="PS00028">
    <property type="entry name" value="ZINC_FINGER_C2H2_1"/>
    <property type="match status" value="10"/>
</dbReference>
<feature type="domain" description="C2H2-type" evidence="12">
    <location>
        <begin position="373"/>
        <end position="400"/>
    </location>
</feature>
<evidence type="ECO:0000313" key="14">
    <source>
        <dbReference type="Proteomes" id="UP001164746"/>
    </source>
</evidence>
<dbReference type="Proteomes" id="UP001164746">
    <property type="component" value="Chromosome 8"/>
</dbReference>
<feature type="domain" description="C2H2-type" evidence="12">
    <location>
        <begin position="886"/>
        <end position="913"/>
    </location>
</feature>
<dbReference type="InterPro" id="IPR013087">
    <property type="entry name" value="Znf_C2H2_type"/>
</dbReference>
<evidence type="ECO:0000256" key="4">
    <source>
        <dbReference type="ARBA" id="ARBA00022771"/>
    </source>
</evidence>
<feature type="domain" description="C2H2-type" evidence="12">
    <location>
        <begin position="1059"/>
        <end position="1082"/>
    </location>
</feature>